<feature type="region of interest" description="Disordered" evidence="1">
    <location>
        <begin position="83"/>
        <end position="110"/>
    </location>
</feature>
<sequence length="110" mass="12828">MQYSFKYTKERWDKSHEPPDFEVGDLVSVSTLMFNNIKVSKKLRYSFSGPFIIRALHGPNAVKLECTGELRKKHPTFPVSLMKPYSSSDEDLFPLRNKPPLEISPLRRRE</sequence>
<dbReference type="Pfam" id="PF24626">
    <property type="entry name" value="SH3_Tf2-1"/>
    <property type="match status" value="1"/>
</dbReference>
<dbReference type="InterPro" id="IPR056924">
    <property type="entry name" value="SH3_Tf2-1"/>
</dbReference>
<proteinExistence type="predicted"/>
<gene>
    <name evidence="3" type="ORF">O181_039069</name>
</gene>
<keyword evidence="4" id="KW-1185">Reference proteome</keyword>
<evidence type="ECO:0000313" key="4">
    <source>
        <dbReference type="Proteomes" id="UP000765509"/>
    </source>
</evidence>
<organism evidence="3 4">
    <name type="scientific">Austropuccinia psidii MF-1</name>
    <dbReference type="NCBI Taxonomy" id="1389203"/>
    <lineage>
        <taxon>Eukaryota</taxon>
        <taxon>Fungi</taxon>
        <taxon>Dikarya</taxon>
        <taxon>Basidiomycota</taxon>
        <taxon>Pucciniomycotina</taxon>
        <taxon>Pucciniomycetes</taxon>
        <taxon>Pucciniales</taxon>
        <taxon>Sphaerophragmiaceae</taxon>
        <taxon>Austropuccinia</taxon>
    </lineage>
</organism>
<protein>
    <recommendedName>
        <fullName evidence="2">Tf2-1-like SH3-like domain-containing protein</fullName>
    </recommendedName>
</protein>
<accession>A0A9Q3D9L1</accession>
<name>A0A9Q3D9L1_9BASI</name>
<evidence type="ECO:0000256" key="1">
    <source>
        <dbReference type="SAM" id="MobiDB-lite"/>
    </source>
</evidence>
<reference evidence="3" key="1">
    <citation type="submission" date="2021-03" db="EMBL/GenBank/DDBJ databases">
        <title>Draft genome sequence of rust myrtle Austropuccinia psidii MF-1, a brazilian biotype.</title>
        <authorList>
            <person name="Quecine M.C."/>
            <person name="Pachon D.M.R."/>
            <person name="Bonatelli M.L."/>
            <person name="Correr F.H."/>
            <person name="Franceschini L.M."/>
            <person name="Leite T.F."/>
            <person name="Margarido G.R.A."/>
            <person name="Almeida C.A."/>
            <person name="Ferrarezi J.A."/>
            <person name="Labate C.A."/>
        </authorList>
    </citation>
    <scope>NUCLEOTIDE SEQUENCE</scope>
    <source>
        <strain evidence="3">MF-1</strain>
    </source>
</reference>
<comment type="caution">
    <text evidence="3">The sequence shown here is derived from an EMBL/GenBank/DDBJ whole genome shotgun (WGS) entry which is preliminary data.</text>
</comment>
<feature type="domain" description="Tf2-1-like SH3-like" evidence="2">
    <location>
        <begin position="24"/>
        <end position="85"/>
    </location>
</feature>
<dbReference type="AlphaFoldDB" id="A0A9Q3D9L1"/>
<dbReference type="Proteomes" id="UP000765509">
    <property type="component" value="Unassembled WGS sequence"/>
</dbReference>
<evidence type="ECO:0000259" key="2">
    <source>
        <dbReference type="Pfam" id="PF24626"/>
    </source>
</evidence>
<dbReference type="EMBL" id="AVOT02015225">
    <property type="protein sequence ID" value="MBW0499354.1"/>
    <property type="molecule type" value="Genomic_DNA"/>
</dbReference>
<dbReference type="OrthoDB" id="3929326at2759"/>
<evidence type="ECO:0000313" key="3">
    <source>
        <dbReference type="EMBL" id="MBW0499354.1"/>
    </source>
</evidence>